<evidence type="ECO:0000256" key="1">
    <source>
        <dbReference type="SAM" id="MobiDB-lite"/>
    </source>
</evidence>
<protein>
    <submittedName>
        <fullName evidence="2">Uncharacterized protein</fullName>
    </submittedName>
</protein>
<feature type="compositionally biased region" description="Basic and acidic residues" evidence="1">
    <location>
        <begin position="1"/>
        <end position="15"/>
    </location>
</feature>
<accession>A0A8H3E5A2</accession>
<dbReference type="AlphaFoldDB" id="A0A8H3E5A2"/>
<dbReference type="Proteomes" id="UP000663827">
    <property type="component" value="Unassembled WGS sequence"/>
</dbReference>
<sequence>MEKRMKTIAEEKKTGDGCWGYTAEHEQGVQDSIRKSRSGAYGVVSWEQRCCTPTGRVPGQSRHLRVEQTSRQGKGESRRRSHAGDVLDRHTSFVAPTTTATTSTSQASTPPPLKMKPAFSRVTVEPVHKARACGPHIFRT</sequence>
<feature type="region of interest" description="Disordered" evidence="1">
    <location>
        <begin position="54"/>
        <end position="118"/>
    </location>
</feature>
<feature type="region of interest" description="Disordered" evidence="1">
    <location>
        <begin position="1"/>
        <end position="21"/>
    </location>
</feature>
<comment type="caution">
    <text evidence="2">The sequence shown here is derived from an EMBL/GenBank/DDBJ whole genome shotgun (WGS) entry which is preliminary data.</text>
</comment>
<evidence type="ECO:0000313" key="2">
    <source>
        <dbReference type="EMBL" id="CAE7145724.1"/>
    </source>
</evidence>
<proteinExistence type="predicted"/>
<organism evidence="2 3">
    <name type="scientific">Rhizoctonia solani</name>
    <dbReference type="NCBI Taxonomy" id="456999"/>
    <lineage>
        <taxon>Eukaryota</taxon>
        <taxon>Fungi</taxon>
        <taxon>Dikarya</taxon>
        <taxon>Basidiomycota</taxon>
        <taxon>Agaricomycotina</taxon>
        <taxon>Agaricomycetes</taxon>
        <taxon>Cantharellales</taxon>
        <taxon>Ceratobasidiaceae</taxon>
        <taxon>Rhizoctonia</taxon>
    </lineage>
</organism>
<gene>
    <name evidence="2" type="ORF">RDB_LOCUS81059</name>
</gene>
<reference evidence="2" key="1">
    <citation type="submission" date="2021-01" db="EMBL/GenBank/DDBJ databases">
        <authorList>
            <person name="Kaushik A."/>
        </authorList>
    </citation>
    <scope>NUCLEOTIDE SEQUENCE</scope>
    <source>
        <strain evidence="2">AG5</strain>
    </source>
</reference>
<feature type="compositionally biased region" description="Low complexity" evidence="1">
    <location>
        <begin position="95"/>
        <end position="108"/>
    </location>
</feature>
<evidence type="ECO:0000313" key="3">
    <source>
        <dbReference type="Proteomes" id="UP000663827"/>
    </source>
</evidence>
<dbReference type="EMBL" id="CAJNJQ010001658">
    <property type="protein sequence ID" value="CAE7145724.1"/>
    <property type="molecule type" value="Genomic_DNA"/>
</dbReference>
<name>A0A8H3E5A2_9AGAM</name>
<feature type="compositionally biased region" description="Basic and acidic residues" evidence="1">
    <location>
        <begin position="64"/>
        <end position="91"/>
    </location>
</feature>